<dbReference type="KEGG" id="erz:ER308_04250"/>
<sequence length="143" mass="15248">MGRAVVHFEIEGRDAATLRAFYGALFDWQANVDPDNPAEYGLIDREENLDATGSGLGGAISRVPDEPSPSWNGPSRAEGYPGHVTVIVEVADVEATLRQAEALGGTRMQGPDPLFPGVQIGKFLDPERHLIGVITAQGQPPSE</sequence>
<feature type="domain" description="VOC" evidence="2">
    <location>
        <begin position="4"/>
        <end position="136"/>
    </location>
</feature>
<protein>
    <submittedName>
        <fullName evidence="3">Glyoxalase</fullName>
    </submittedName>
</protein>
<dbReference type="SUPFAM" id="SSF54593">
    <property type="entry name" value="Glyoxalase/Bleomycin resistance protein/Dihydroxybiphenyl dioxygenase"/>
    <property type="match status" value="1"/>
</dbReference>
<dbReference type="Pfam" id="PF18029">
    <property type="entry name" value="Glyoxalase_6"/>
    <property type="match status" value="1"/>
</dbReference>
<feature type="region of interest" description="Disordered" evidence="1">
    <location>
        <begin position="51"/>
        <end position="78"/>
    </location>
</feature>
<evidence type="ECO:0000259" key="2">
    <source>
        <dbReference type="PROSITE" id="PS51819"/>
    </source>
</evidence>
<accession>A0A411YCA1</accession>
<evidence type="ECO:0000256" key="1">
    <source>
        <dbReference type="SAM" id="MobiDB-lite"/>
    </source>
</evidence>
<proteinExistence type="predicted"/>
<reference evidence="3 4" key="1">
    <citation type="submission" date="2019-01" db="EMBL/GenBank/DDBJ databases">
        <title>Egibacter rhizosphaerae EGI 80759T.</title>
        <authorList>
            <person name="Chen D.-D."/>
            <person name="Tian Y."/>
            <person name="Jiao J.-Y."/>
            <person name="Zhang X.-T."/>
            <person name="Zhang Y.-G."/>
            <person name="Zhang Y."/>
            <person name="Xiao M."/>
            <person name="Shu W.-S."/>
            <person name="Li W.-J."/>
        </authorList>
    </citation>
    <scope>NUCLEOTIDE SEQUENCE [LARGE SCALE GENOMIC DNA]</scope>
    <source>
        <strain evidence="3 4">EGI 80759</strain>
    </source>
</reference>
<dbReference type="InterPro" id="IPR041581">
    <property type="entry name" value="Glyoxalase_6"/>
</dbReference>
<dbReference type="AlphaFoldDB" id="A0A411YCA1"/>
<dbReference type="Proteomes" id="UP000291469">
    <property type="component" value="Chromosome"/>
</dbReference>
<dbReference type="InterPro" id="IPR029068">
    <property type="entry name" value="Glyas_Bleomycin-R_OHBP_Dase"/>
</dbReference>
<dbReference type="EMBL" id="CP036402">
    <property type="protein sequence ID" value="QBI18830.1"/>
    <property type="molecule type" value="Genomic_DNA"/>
</dbReference>
<keyword evidence="4" id="KW-1185">Reference proteome</keyword>
<dbReference type="RefSeq" id="WP_131153827.1">
    <property type="nucleotide sequence ID" value="NZ_CP036402.1"/>
</dbReference>
<dbReference type="InterPro" id="IPR037523">
    <property type="entry name" value="VOC_core"/>
</dbReference>
<evidence type="ECO:0000313" key="3">
    <source>
        <dbReference type="EMBL" id="QBI18830.1"/>
    </source>
</evidence>
<name>A0A411YCA1_9ACTN</name>
<evidence type="ECO:0000313" key="4">
    <source>
        <dbReference type="Proteomes" id="UP000291469"/>
    </source>
</evidence>
<gene>
    <name evidence="3" type="ORF">ER308_04250</name>
</gene>
<dbReference type="OrthoDB" id="9793039at2"/>
<dbReference type="Gene3D" id="3.10.180.10">
    <property type="entry name" value="2,3-Dihydroxybiphenyl 1,2-Dioxygenase, domain 1"/>
    <property type="match status" value="1"/>
</dbReference>
<dbReference type="PROSITE" id="PS51819">
    <property type="entry name" value="VOC"/>
    <property type="match status" value="1"/>
</dbReference>
<organism evidence="3 4">
    <name type="scientific">Egibacter rhizosphaerae</name>
    <dbReference type="NCBI Taxonomy" id="1670831"/>
    <lineage>
        <taxon>Bacteria</taxon>
        <taxon>Bacillati</taxon>
        <taxon>Actinomycetota</taxon>
        <taxon>Nitriliruptoria</taxon>
        <taxon>Egibacterales</taxon>
        <taxon>Egibacteraceae</taxon>
        <taxon>Egibacter</taxon>
    </lineage>
</organism>